<dbReference type="EMBL" id="JAPDRK010000015">
    <property type="protein sequence ID" value="KAJ9605745.1"/>
    <property type="molecule type" value="Genomic_DNA"/>
</dbReference>
<evidence type="ECO:0000256" key="1">
    <source>
        <dbReference type="SAM" id="MobiDB-lite"/>
    </source>
</evidence>
<reference evidence="2" key="1">
    <citation type="submission" date="2022-10" db="EMBL/GenBank/DDBJ databases">
        <title>Culturing micro-colonial fungi from biological soil crusts in the Mojave desert and describing Neophaeococcomyces mojavensis, and introducing the new genera and species Taxawa tesnikishii.</title>
        <authorList>
            <person name="Kurbessoian T."/>
            <person name="Stajich J.E."/>
        </authorList>
    </citation>
    <scope>NUCLEOTIDE SEQUENCE</scope>
    <source>
        <strain evidence="2">TK_41</strain>
    </source>
</reference>
<dbReference type="PANTHER" id="PTHR37540">
    <property type="entry name" value="TRANSCRIPTION FACTOR (ACR-2), PUTATIVE-RELATED-RELATED"/>
    <property type="match status" value="1"/>
</dbReference>
<keyword evidence="3" id="KW-1185">Reference proteome</keyword>
<name>A0AA38X2T8_9EURO</name>
<protein>
    <submittedName>
        <fullName evidence="2">Uncharacterized protein</fullName>
    </submittedName>
</protein>
<dbReference type="PANTHER" id="PTHR37540:SF5">
    <property type="entry name" value="TRANSCRIPTION FACTOR DOMAIN-CONTAINING PROTEIN"/>
    <property type="match status" value="1"/>
</dbReference>
<dbReference type="Proteomes" id="UP001172673">
    <property type="component" value="Unassembled WGS sequence"/>
</dbReference>
<organism evidence="2 3">
    <name type="scientific">Cladophialophora chaetospira</name>
    <dbReference type="NCBI Taxonomy" id="386627"/>
    <lineage>
        <taxon>Eukaryota</taxon>
        <taxon>Fungi</taxon>
        <taxon>Dikarya</taxon>
        <taxon>Ascomycota</taxon>
        <taxon>Pezizomycotina</taxon>
        <taxon>Eurotiomycetes</taxon>
        <taxon>Chaetothyriomycetidae</taxon>
        <taxon>Chaetothyriales</taxon>
        <taxon>Herpotrichiellaceae</taxon>
        <taxon>Cladophialophora</taxon>
    </lineage>
</organism>
<dbReference type="AlphaFoldDB" id="A0AA38X2T8"/>
<accession>A0AA38X2T8</accession>
<feature type="compositionally biased region" description="Basic residues" evidence="1">
    <location>
        <begin position="32"/>
        <end position="45"/>
    </location>
</feature>
<gene>
    <name evidence="2" type="ORF">H2200_009594</name>
</gene>
<sequence length="533" mass="59722">MFSNFILIQHHGAKNSRRQYELQMGEVKAHAAKISHAKRRQKKRQIANENSILRNEDDEDSLPKLKETGPLVSGSWALHEEMRKNVCPCPQLLIGQGKLDPFQSGQARELPPAMLQCLDHAFDVLWPKNAPALTGKLLENTVRAWRRQNIQSDLHAYAQICGAASLGQALTKDPAKAKLLSSMKINYQTQAIRLIHKEISSLTGPPSANLLTAIVQISVSGQPDLAPVIGDSLPKTPVYKAFNMELYERFIPLGQEEHYRAMAVLIKNRGSLDSLPPGLAHPILLEDVVRATHHIEKPLHPLPRLLAKQDFSPLLDAEAEDLLAELGSSFRFRPHHDRDESLEKLILQTAEFTAAVDQYHRNSPTRCPLSDLAARSIVIQHGVLCLPPAVTECAQGSFQPADQYYEIARLSLMLYVTMVIFPCVAAPLLRQHQSELLQKQLLLCFQHQAAQDPAPFSAGSDFNRLLLWSLLLGAIASPPTSETQEWYATQLGAQVNARDLTWDEFNDEVRSFLFWDYVMLGRTEDVCIEQAVF</sequence>
<feature type="region of interest" description="Disordered" evidence="1">
    <location>
        <begin position="32"/>
        <end position="66"/>
    </location>
</feature>
<comment type="caution">
    <text evidence="2">The sequence shown here is derived from an EMBL/GenBank/DDBJ whole genome shotgun (WGS) entry which is preliminary data.</text>
</comment>
<proteinExistence type="predicted"/>
<evidence type="ECO:0000313" key="2">
    <source>
        <dbReference type="EMBL" id="KAJ9605745.1"/>
    </source>
</evidence>
<evidence type="ECO:0000313" key="3">
    <source>
        <dbReference type="Proteomes" id="UP001172673"/>
    </source>
</evidence>